<feature type="region of interest" description="Disordered" evidence="1">
    <location>
        <begin position="203"/>
        <end position="234"/>
    </location>
</feature>
<dbReference type="EMBL" id="JFFI01002459">
    <property type="protein sequence ID" value="KXH32979.1"/>
    <property type="molecule type" value="Genomic_DNA"/>
</dbReference>
<comment type="caution">
    <text evidence="3">The sequence shown here is derived from an EMBL/GenBank/DDBJ whole genome shotgun (WGS) entry which is preliminary data.</text>
</comment>
<keyword evidence="2" id="KW-0812">Transmembrane</keyword>
<dbReference type="AlphaFoldDB" id="A0A135SAP5"/>
<accession>A0A135SAP5</accession>
<evidence type="ECO:0008006" key="5">
    <source>
        <dbReference type="Google" id="ProtNLM"/>
    </source>
</evidence>
<evidence type="ECO:0000256" key="1">
    <source>
        <dbReference type="SAM" id="MobiDB-lite"/>
    </source>
</evidence>
<feature type="transmembrane region" description="Helical" evidence="2">
    <location>
        <begin position="78"/>
        <end position="100"/>
    </location>
</feature>
<evidence type="ECO:0000256" key="2">
    <source>
        <dbReference type="SAM" id="Phobius"/>
    </source>
</evidence>
<gene>
    <name evidence="3" type="ORF">CSAL01_05915</name>
</gene>
<keyword evidence="4" id="KW-1185">Reference proteome</keyword>
<evidence type="ECO:0000313" key="4">
    <source>
        <dbReference type="Proteomes" id="UP000070121"/>
    </source>
</evidence>
<protein>
    <recommendedName>
        <fullName evidence="5">MARVEL domain-containing protein</fullName>
    </recommendedName>
</protein>
<proteinExistence type="predicted"/>
<feature type="transmembrane region" description="Helical" evidence="2">
    <location>
        <begin position="149"/>
        <end position="171"/>
    </location>
</feature>
<feature type="non-terminal residue" evidence="3">
    <location>
        <position position="332"/>
    </location>
</feature>
<dbReference type="OrthoDB" id="5366688at2759"/>
<dbReference type="Proteomes" id="UP000070121">
    <property type="component" value="Unassembled WGS sequence"/>
</dbReference>
<reference evidence="3 4" key="1">
    <citation type="submission" date="2014-02" db="EMBL/GenBank/DDBJ databases">
        <title>The genome sequence of Colletotrichum salicis CBS 607.94.</title>
        <authorList>
            <person name="Baroncelli R."/>
            <person name="Thon M.R."/>
        </authorList>
    </citation>
    <scope>NUCLEOTIDE SEQUENCE [LARGE SCALE GENOMIC DNA]</scope>
    <source>
        <strain evidence="3 4">CBS 607.94</strain>
    </source>
</reference>
<feature type="transmembrane region" description="Helical" evidence="2">
    <location>
        <begin position="20"/>
        <end position="37"/>
    </location>
</feature>
<feature type="transmembrane region" description="Helical" evidence="2">
    <location>
        <begin position="49"/>
        <end position="72"/>
    </location>
</feature>
<feature type="transmembrane region" description="Helical" evidence="2">
    <location>
        <begin position="121"/>
        <end position="143"/>
    </location>
</feature>
<sequence>MGSASRLGALGHTFTLMRAMQFVSLVSIIGMVANFISEINAADVQSPSVLIGTLVISCIATLYISITYILYYDNMLPLLLAAGADTFLLVAVIIVACLLGKPLSYLDCAALPKSSGSTANFMASALANINTGSALNYFIWVGADQGTCYAIKAVWGLSIALVAVGGGGGYAPSFPPPPTRAVRGCYFGNTKKSLGTATMLARKKRWDSDGSGSDSDDAHVAVPPPASQPARTTAWFPPPPVPMSTQRQMPLTTAQVQHKRVQIVEQRQPIHAMPVLPELVVSPAPPLTPEARSPMTPMTPMTPVEHLVHSRKGLDRVKSKRKTIMEFIDGWW</sequence>
<evidence type="ECO:0000313" key="3">
    <source>
        <dbReference type="EMBL" id="KXH32979.1"/>
    </source>
</evidence>
<keyword evidence="2" id="KW-1133">Transmembrane helix</keyword>
<keyword evidence="2" id="KW-0472">Membrane</keyword>
<name>A0A135SAP5_9PEZI</name>
<organism evidence="3 4">
    <name type="scientific">Colletotrichum salicis</name>
    <dbReference type="NCBI Taxonomy" id="1209931"/>
    <lineage>
        <taxon>Eukaryota</taxon>
        <taxon>Fungi</taxon>
        <taxon>Dikarya</taxon>
        <taxon>Ascomycota</taxon>
        <taxon>Pezizomycotina</taxon>
        <taxon>Sordariomycetes</taxon>
        <taxon>Hypocreomycetidae</taxon>
        <taxon>Glomerellales</taxon>
        <taxon>Glomerellaceae</taxon>
        <taxon>Colletotrichum</taxon>
        <taxon>Colletotrichum acutatum species complex</taxon>
    </lineage>
</organism>